<dbReference type="AlphaFoldDB" id="A0A653AK57"/>
<dbReference type="Gene3D" id="2.60.40.1740">
    <property type="entry name" value="hypothetical protein (bacova_03559)"/>
    <property type="match status" value="1"/>
</dbReference>
<dbReference type="Pfam" id="PF16343">
    <property type="entry name" value="DUF4973"/>
    <property type="match status" value="1"/>
</dbReference>
<organism evidence="3">
    <name type="scientific">uncultured Paludibacter sp</name>
    <dbReference type="NCBI Taxonomy" id="497635"/>
    <lineage>
        <taxon>Bacteria</taxon>
        <taxon>Pseudomonadati</taxon>
        <taxon>Bacteroidota</taxon>
        <taxon>Bacteroidia</taxon>
        <taxon>Bacteroidales</taxon>
        <taxon>Paludibacteraceae</taxon>
        <taxon>Paludibacter</taxon>
        <taxon>environmental samples</taxon>
    </lineage>
</organism>
<dbReference type="EMBL" id="UPXZ01000039">
    <property type="protein sequence ID" value="VBB48463.1"/>
    <property type="molecule type" value="Genomic_DNA"/>
</dbReference>
<dbReference type="Pfam" id="PF14274">
    <property type="entry name" value="BT_3044-like_C"/>
    <property type="match status" value="1"/>
</dbReference>
<dbReference type="Gene3D" id="2.40.128.440">
    <property type="entry name" value="Uncharacterised protein PF14274, DUF4361"/>
    <property type="match status" value="1"/>
</dbReference>
<gene>
    <name evidence="3" type="ORF">TRIP_D440481</name>
</gene>
<name>A0A653AK57_9BACT</name>
<sequence length="340" mass="39478">MDVSFLIDKKNRHMKKIIIYSILLLSSVIFYACNDEWKDEQYHKYVSFTRSGYVNTYLNYNAEGGLVTYRIPIEISGSTGNNRDVQVTIGVDPDTLNVMNQERYYTREDLYFRLLDPKYYEFKTMKTTIPAGQDVGYIDVDFKIDDLDLVEKYVLPLNIIETSEYSPSPKKWYRRSLMRIVPFNDYSGTYSATGGKITEAASSTPTSVDTREMRVVNQNTVFFYAGLTEEEARNRALYKVRATFNPSTTEPNKGSVTLTADSAKIGFTYEPSNCYYTVETKMDDLQPYLQIKTTTLFLKYTYKDVSNPSYSVTYKFDGSYVLERRRNTQIPEQDQQEIFE</sequence>
<reference evidence="3" key="1">
    <citation type="submission" date="2018-07" db="EMBL/GenBank/DDBJ databases">
        <authorList>
            <consortium name="Genoscope - CEA"/>
            <person name="William W."/>
        </authorList>
    </citation>
    <scope>NUCLEOTIDE SEQUENCE</scope>
    <source>
        <strain evidence="3">IK1</strain>
    </source>
</reference>
<evidence type="ECO:0000259" key="2">
    <source>
        <dbReference type="Pfam" id="PF16343"/>
    </source>
</evidence>
<accession>A0A653AK57</accession>
<proteinExistence type="predicted"/>
<protein>
    <recommendedName>
        <fullName evidence="4">DUF4973 domain-containing protein</fullName>
    </recommendedName>
</protein>
<feature type="domain" description="BT-3044-like C-terminal" evidence="1">
    <location>
        <begin position="175"/>
        <end position="319"/>
    </location>
</feature>
<dbReference type="InterPro" id="IPR025371">
    <property type="entry name" value="BT_3044-like_C"/>
</dbReference>
<dbReference type="InterPro" id="IPR032509">
    <property type="entry name" value="DUF4973"/>
</dbReference>
<evidence type="ECO:0008006" key="4">
    <source>
        <dbReference type="Google" id="ProtNLM"/>
    </source>
</evidence>
<evidence type="ECO:0000313" key="3">
    <source>
        <dbReference type="EMBL" id="VBB48463.1"/>
    </source>
</evidence>
<feature type="domain" description="DUF4973" evidence="2">
    <location>
        <begin position="37"/>
        <end position="161"/>
    </location>
</feature>
<evidence type="ECO:0000259" key="1">
    <source>
        <dbReference type="Pfam" id="PF14274"/>
    </source>
</evidence>